<sequence>MRRPCHGEPPRLPARRSGHGRYASSLTQRHSIVGAYLPQREDLHVHQVVTRTCPGRRERRARCDKMSAMRFQRTATYDAAPAEVFAMLSDPAWRAAVGAAQGVTSQKVTVTPEGDGCRIVIDELQNTAGLPAIAKKIAGETTRAVVTEVWSSPTSGTVEIVAPGKPTKMVGTTRLVADGDRTQQVTELECTVKVPLISGKLEQLMVDNINAGRTVEETVGAAWLKGER</sequence>
<reference evidence="2 3" key="2">
    <citation type="submission" date="2019-09" db="EMBL/GenBank/DDBJ databases">
        <authorList>
            <person name="Jin C."/>
        </authorList>
    </citation>
    <scope>NUCLEOTIDE SEQUENCE [LARGE SCALE GENOMIC DNA]</scope>
    <source>
        <strain evidence="2 3">BN130099</strain>
    </source>
</reference>
<proteinExistence type="predicted"/>
<dbReference type="Pfam" id="PF10698">
    <property type="entry name" value="DUF2505"/>
    <property type="match status" value="1"/>
</dbReference>
<dbReference type="Proteomes" id="UP000325003">
    <property type="component" value="Unassembled WGS sequence"/>
</dbReference>
<gene>
    <name evidence="2" type="ORF">F0U44_09435</name>
</gene>
<evidence type="ECO:0000313" key="3">
    <source>
        <dbReference type="Proteomes" id="UP000325003"/>
    </source>
</evidence>
<reference evidence="2 3" key="1">
    <citation type="submission" date="2019-09" db="EMBL/GenBank/DDBJ databases">
        <title>Nocardioides panacisoli sp. nov., isolated from the soil of a ginseng field.</title>
        <authorList>
            <person name="Cho C."/>
        </authorList>
    </citation>
    <scope>NUCLEOTIDE SEQUENCE [LARGE SCALE GENOMIC DNA]</scope>
    <source>
        <strain evidence="2 3">BN130099</strain>
    </source>
</reference>
<organism evidence="2 3">
    <name type="scientific">Nocardioides humilatus</name>
    <dbReference type="NCBI Taxonomy" id="2607660"/>
    <lineage>
        <taxon>Bacteria</taxon>
        <taxon>Bacillati</taxon>
        <taxon>Actinomycetota</taxon>
        <taxon>Actinomycetes</taxon>
        <taxon>Propionibacteriales</taxon>
        <taxon>Nocardioidaceae</taxon>
        <taxon>Nocardioides</taxon>
    </lineage>
</organism>
<dbReference type="AlphaFoldDB" id="A0A5B1LES1"/>
<evidence type="ECO:0000313" key="2">
    <source>
        <dbReference type="EMBL" id="KAA1418708.1"/>
    </source>
</evidence>
<feature type="region of interest" description="Disordered" evidence="1">
    <location>
        <begin position="1"/>
        <end position="23"/>
    </location>
</feature>
<accession>A0A5B1LES1</accession>
<dbReference type="InterPro" id="IPR019639">
    <property type="entry name" value="DUF2505"/>
</dbReference>
<protein>
    <submittedName>
        <fullName evidence="2">DUF2505 domain-containing protein</fullName>
    </submittedName>
</protein>
<dbReference type="EMBL" id="VUJV01000003">
    <property type="protein sequence ID" value="KAA1418708.1"/>
    <property type="molecule type" value="Genomic_DNA"/>
</dbReference>
<comment type="caution">
    <text evidence="2">The sequence shown here is derived from an EMBL/GenBank/DDBJ whole genome shotgun (WGS) entry which is preliminary data.</text>
</comment>
<keyword evidence="3" id="KW-1185">Reference proteome</keyword>
<evidence type="ECO:0000256" key="1">
    <source>
        <dbReference type="SAM" id="MobiDB-lite"/>
    </source>
</evidence>
<name>A0A5B1LES1_9ACTN</name>